<evidence type="ECO:0000313" key="3">
    <source>
        <dbReference type="WBParaSite" id="PDA_v2.g12169.t1"/>
    </source>
</evidence>
<sequence length="171" mass="19529">MHFKMFSIHFILVFLFLLFGFGVEGYEFGLCSKVGLTINAYSNANNELVYMYMADLTLSPAGLYYTNISVSQQFAWSSDPSIYYQNVSSWPGCSVDGDCSFIYEDGPIWQTHSVMMDGEIVNFDLMFYYMIDQGTYYGDYDTFNPKQPPCMPDAGGSKIERVICRINIYSI</sequence>
<reference evidence="3" key="1">
    <citation type="submission" date="2022-11" db="UniProtKB">
        <authorList>
            <consortium name="WormBaseParasite"/>
        </authorList>
    </citation>
    <scope>IDENTIFICATION</scope>
</reference>
<feature type="chain" id="PRO_5037517771" evidence="1">
    <location>
        <begin position="26"/>
        <end position="171"/>
    </location>
</feature>
<accession>A0A914PA64</accession>
<organism evidence="2 3">
    <name type="scientific">Panagrolaimus davidi</name>
    <dbReference type="NCBI Taxonomy" id="227884"/>
    <lineage>
        <taxon>Eukaryota</taxon>
        <taxon>Metazoa</taxon>
        <taxon>Ecdysozoa</taxon>
        <taxon>Nematoda</taxon>
        <taxon>Chromadorea</taxon>
        <taxon>Rhabditida</taxon>
        <taxon>Tylenchina</taxon>
        <taxon>Panagrolaimomorpha</taxon>
        <taxon>Panagrolaimoidea</taxon>
        <taxon>Panagrolaimidae</taxon>
        <taxon>Panagrolaimus</taxon>
    </lineage>
</organism>
<keyword evidence="1" id="KW-0732">Signal</keyword>
<dbReference type="WBParaSite" id="PDA_v2.g12169.t1">
    <property type="protein sequence ID" value="PDA_v2.g12169.t1"/>
    <property type="gene ID" value="PDA_v2.g12169"/>
</dbReference>
<keyword evidence="2" id="KW-1185">Reference proteome</keyword>
<evidence type="ECO:0000313" key="2">
    <source>
        <dbReference type="Proteomes" id="UP000887578"/>
    </source>
</evidence>
<protein>
    <submittedName>
        <fullName evidence="3">Uncharacterized protein</fullName>
    </submittedName>
</protein>
<proteinExistence type="predicted"/>
<evidence type="ECO:0000256" key="1">
    <source>
        <dbReference type="SAM" id="SignalP"/>
    </source>
</evidence>
<dbReference type="Proteomes" id="UP000887578">
    <property type="component" value="Unplaced"/>
</dbReference>
<feature type="signal peptide" evidence="1">
    <location>
        <begin position="1"/>
        <end position="25"/>
    </location>
</feature>
<name>A0A914PA64_9BILA</name>
<dbReference type="AlphaFoldDB" id="A0A914PA64"/>